<gene>
    <name evidence="1" type="ORF">MYAER_3757</name>
</gene>
<sequence>MNEGIPDHFEVIRSLPHGHVMAILETIKKLGLDKIISEKSSRIRNLVVAMIGARIINPQEKKRNQDNFPVHSFRTLLEDLEIMTIANPLL</sequence>
<evidence type="ECO:0000313" key="1">
    <source>
        <dbReference type="EMBL" id="AKE66089.1"/>
    </source>
</evidence>
<evidence type="ECO:0000313" key="2">
    <source>
        <dbReference type="Proteomes" id="UP000034103"/>
    </source>
</evidence>
<name>A0A0F6U6J1_MICAE</name>
<dbReference type="EMBL" id="CP011304">
    <property type="protein sequence ID" value="AKE66089.1"/>
    <property type="molecule type" value="Genomic_DNA"/>
</dbReference>
<dbReference type="Proteomes" id="UP000034103">
    <property type="component" value="Chromosome"/>
</dbReference>
<protein>
    <submittedName>
        <fullName evidence="1">Mobile element protein</fullName>
    </submittedName>
</protein>
<organism evidence="1 2">
    <name type="scientific">Microcystis aeruginosa NIES-2549</name>
    <dbReference type="NCBI Taxonomy" id="1641812"/>
    <lineage>
        <taxon>Bacteria</taxon>
        <taxon>Bacillati</taxon>
        <taxon>Cyanobacteriota</taxon>
        <taxon>Cyanophyceae</taxon>
        <taxon>Oscillatoriophycideae</taxon>
        <taxon>Chroococcales</taxon>
        <taxon>Microcystaceae</taxon>
        <taxon>Microcystis</taxon>
    </lineage>
</organism>
<dbReference type="AlphaFoldDB" id="A0A0F6U6J1"/>
<dbReference type="HOGENOM" id="CLU_2437509_0_0_3"/>
<reference evidence="1 2" key="1">
    <citation type="journal article" date="2015" name="Genome Announc.">
        <title>Complete Genome Sequence of Microcystis aeruginosa NIES-2549, a Bloom-Forming Cyanobacterium from Lake Kasumigaura, Japan.</title>
        <authorList>
            <person name="Yamaguchi H."/>
            <person name="Suzuki S."/>
            <person name="Tanabe Y."/>
            <person name="Osana Y."/>
            <person name="Shimura Y."/>
            <person name="Ishida K."/>
            <person name="Kawachi M."/>
        </authorList>
    </citation>
    <scope>NUCLEOTIDE SEQUENCE [LARGE SCALE GENOMIC DNA]</scope>
    <source>
        <strain evidence="1 2">NIES-2549</strain>
    </source>
</reference>
<proteinExistence type="predicted"/>
<accession>A0A0F6U6J1</accession>
<dbReference type="PATRIC" id="fig|1641812.3.peg.3890"/>